<protein>
    <submittedName>
        <fullName evidence="1">GTP cyclohydrolase I</fullName>
        <ecNumber evidence="1">3.5.4.16</ecNumber>
    </submittedName>
</protein>
<dbReference type="OrthoDB" id="25903at2157"/>
<dbReference type="RefSeq" id="WP_014127843.1">
    <property type="nucleotide sequence ID" value="NC_016070.1"/>
</dbReference>
<organism evidence="1 2">
    <name type="scientific">Thermoproteus tenax (strain ATCC 35583 / DSM 2078 / JCM 9277 / NBRC 100435 / Kra 1)</name>
    <dbReference type="NCBI Taxonomy" id="768679"/>
    <lineage>
        <taxon>Archaea</taxon>
        <taxon>Thermoproteota</taxon>
        <taxon>Thermoprotei</taxon>
        <taxon>Thermoproteales</taxon>
        <taxon>Thermoproteaceae</taxon>
        <taxon>Thermoproteus</taxon>
    </lineage>
</organism>
<dbReference type="KEGG" id="ttn:TTX_1976"/>
<keyword evidence="2" id="KW-1185">Reference proteome</keyword>
<dbReference type="GO" id="GO:0033739">
    <property type="term" value="F:preQ1 synthase activity"/>
    <property type="evidence" value="ECO:0007669"/>
    <property type="project" value="InterPro"/>
</dbReference>
<dbReference type="GO" id="GO:0003934">
    <property type="term" value="F:GTP cyclohydrolase I activity"/>
    <property type="evidence" value="ECO:0007669"/>
    <property type="project" value="UniProtKB-EC"/>
</dbReference>
<dbReference type="SUPFAM" id="SSF55620">
    <property type="entry name" value="Tetrahydrobiopterin biosynthesis enzymes-like"/>
    <property type="match status" value="1"/>
</dbReference>
<dbReference type="PATRIC" id="fig|768679.9.peg.1999"/>
<dbReference type="InterPro" id="IPR043133">
    <property type="entry name" value="GTP-CH-I_C/QueF"/>
</dbReference>
<dbReference type="AlphaFoldDB" id="G4RLZ5"/>
<evidence type="ECO:0000313" key="2">
    <source>
        <dbReference type="Proteomes" id="UP000002654"/>
    </source>
</evidence>
<dbReference type="GO" id="GO:0008616">
    <property type="term" value="P:tRNA queuosine(34) biosynthetic process"/>
    <property type="evidence" value="ECO:0007669"/>
    <property type="project" value="InterPro"/>
</dbReference>
<dbReference type="Proteomes" id="UP000002654">
    <property type="component" value="Chromosome"/>
</dbReference>
<accession>G4RLZ5</accession>
<dbReference type="Gene3D" id="3.30.1130.10">
    <property type="match status" value="1"/>
</dbReference>
<dbReference type="EC" id="3.5.4.16" evidence="1"/>
<gene>
    <name evidence="1" type="primary">folE</name>
    <name evidence="1" type="ordered locus">TTX_1976</name>
</gene>
<dbReference type="InterPro" id="IPR050084">
    <property type="entry name" value="NADPH_dep_7-cyano-7-deazaG_red"/>
</dbReference>
<dbReference type="Pfam" id="PF14489">
    <property type="entry name" value="QueF"/>
    <property type="match status" value="1"/>
</dbReference>
<dbReference type="PANTHER" id="PTHR34354">
    <property type="entry name" value="NADPH-DEPENDENT 7-CYANO-7-DEAZAGUANINE REDUCTASE"/>
    <property type="match status" value="1"/>
</dbReference>
<keyword evidence="1" id="KW-0378">Hydrolase</keyword>
<dbReference type="GeneID" id="11262862"/>
<dbReference type="HOGENOM" id="CLU_173771_0_0_2"/>
<evidence type="ECO:0000313" key="1">
    <source>
        <dbReference type="EMBL" id="CCC82590.1"/>
    </source>
</evidence>
<proteinExistence type="predicted"/>
<dbReference type="eggNOG" id="arCOG04210">
    <property type="taxonomic scope" value="Archaea"/>
</dbReference>
<dbReference type="InterPro" id="IPR029500">
    <property type="entry name" value="QueF"/>
</dbReference>
<dbReference type="STRING" id="768679.TTX_1976"/>
<sequence length="110" mass="12554">MALRLAKRPSRVKLRGRAEAICPISKSVDQYEVEVEYIPRESALLIEKFQEILQSYRGVEILHEELAVDIAEKIKSIISPSYIKVVVKSNYRGIYIEAIYEVGGQPAIYI</sequence>
<dbReference type="EMBL" id="FN869859">
    <property type="protein sequence ID" value="CCC82590.1"/>
    <property type="molecule type" value="Genomic_DNA"/>
</dbReference>
<dbReference type="PANTHER" id="PTHR34354:SF1">
    <property type="entry name" value="NADPH-DEPENDENT 7-CYANO-7-DEAZAGUANINE REDUCTASE"/>
    <property type="match status" value="1"/>
</dbReference>
<name>G4RLZ5_THETK</name>
<dbReference type="PaxDb" id="768679-TTX_1976"/>
<reference evidence="1 2" key="1">
    <citation type="journal article" date="2011" name="PLoS ONE">
        <title>The complete genome sequence of Thermoproteus tenax: a physiologically versatile member of the Crenarchaeota.</title>
        <authorList>
            <person name="Siebers B."/>
            <person name="Zaparty M."/>
            <person name="Raddatz G."/>
            <person name="Tjaden B."/>
            <person name="Albers S.V."/>
            <person name="Bell S.D."/>
            <person name="Blombach F."/>
            <person name="Kletzin A."/>
            <person name="Kyrpides N."/>
            <person name="Lanz C."/>
            <person name="Plagens A."/>
            <person name="Rampp M."/>
            <person name="Rosinus A."/>
            <person name="von Jan M."/>
            <person name="Makarova K.S."/>
            <person name="Klenk H.P."/>
            <person name="Schuster S.C."/>
            <person name="Hensel R."/>
        </authorList>
    </citation>
    <scope>NUCLEOTIDE SEQUENCE [LARGE SCALE GENOMIC DNA]</scope>
    <source>
        <strain evidence="2">ATCC 35583 / DSM 2078 / JCM 9277 / NBRC 100435 / Kra 1</strain>
    </source>
</reference>